<dbReference type="Gene3D" id="1.10.287.470">
    <property type="entry name" value="Helix hairpin bin"/>
    <property type="match status" value="1"/>
</dbReference>
<reference evidence="6" key="1">
    <citation type="submission" date="2017-01" db="EMBL/GenBank/DDBJ databases">
        <authorList>
            <person name="Varghese N."/>
            <person name="Submissions S."/>
        </authorList>
    </citation>
    <scope>NUCLEOTIDE SEQUENCE [LARGE SCALE GENOMIC DNA]</scope>
    <source>
        <strain evidence="6">ATCC 51758</strain>
    </source>
</reference>
<keyword evidence="6" id="KW-1185">Reference proteome</keyword>
<dbReference type="GO" id="GO:0015562">
    <property type="term" value="F:efflux transmembrane transporter activity"/>
    <property type="evidence" value="ECO:0007669"/>
    <property type="project" value="TreeGrafter"/>
</dbReference>
<dbReference type="Gene3D" id="2.40.30.170">
    <property type="match status" value="1"/>
</dbReference>
<evidence type="ECO:0000256" key="2">
    <source>
        <dbReference type="SAM" id="Coils"/>
    </source>
</evidence>
<dbReference type="AlphaFoldDB" id="A0A1N6USE7"/>
<name>A0A1N6USE7_9RHOO</name>
<evidence type="ECO:0000256" key="1">
    <source>
        <dbReference type="ARBA" id="ARBA00009477"/>
    </source>
</evidence>
<dbReference type="RefSeq" id="WP_076602039.1">
    <property type="nucleotide sequence ID" value="NZ_FTMD01000006.1"/>
</dbReference>
<dbReference type="OrthoDB" id="9806939at2"/>
<dbReference type="SUPFAM" id="SSF111369">
    <property type="entry name" value="HlyD-like secretion proteins"/>
    <property type="match status" value="1"/>
</dbReference>
<dbReference type="NCBIfam" id="TIGR01730">
    <property type="entry name" value="RND_mfp"/>
    <property type="match status" value="1"/>
</dbReference>
<comment type="similarity">
    <text evidence="1">Belongs to the membrane fusion protein (MFP) (TC 8.A.1) family.</text>
</comment>
<evidence type="ECO:0000259" key="4">
    <source>
        <dbReference type="Pfam" id="PF25967"/>
    </source>
</evidence>
<evidence type="ECO:0000313" key="6">
    <source>
        <dbReference type="Proteomes" id="UP000186819"/>
    </source>
</evidence>
<dbReference type="GO" id="GO:1990281">
    <property type="term" value="C:efflux pump complex"/>
    <property type="evidence" value="ECO:0007669"/>
    <property type="project" value="TreeGrafter"/>
</dbReference>
<proteinExistence type="inferred from homology"/>
<dbReference type="InterPro" id="IPR058627">
    <property type="entry name" value="MdtA-like_C"/>
</dbReference>
<dbReference type="PROSITE" id="PS51257">
    <property type="entry name" value="PROKAR_LIPOPROTEIN"/>
    <property type="match status" value="1"/>
</dbReference>
<feature type="domain" description="Multidrug resistance protein MdtA-like C-terminal permuted SH3" evidence="4">
    <location>
        <begin position="284"/>
        <end position="341"/>
    </location>
</feature>
<evidence type="ECO:0000313" key="5">
    <source>
        <dbReference type="EMBL" id="SIQ68412.1"/>
    </source>
</evidence>
<sequence>MKTILTGVVLAALLAGCSGPAPVEKPPRAVLVRTIGSGDREPQLRVYIGEVRARHEADIGFRIAGKLVERNVDVGARVRPGAVLARLDPQDVKLAEQAAAAQVSAAEADVALARAEFERVQNLHARNFVSASALDGRRTAQQAAEARLRQARAQLATAGNQAGYAALTVADEGVVTAAPADVGQVVAAGQPVLRVARPDQREVLIHVPESRIAELKTGSPAAVRAWAHPARTYIAAVREIAPAADAATRSYAVRVSVADADDALPLGATASVAFTESGDAAHTLLPLAAVTRVDGRATVWVVDEASRLAPLAVDTAVFREDGVVVAGGLPAGSRVVVTGVHRLVAGETVRAVDEAAPVALDARK</sequence>
<dbReference type="PANTHER" id="PTHR30469:SF15">
    <property type="entry name" value="HLYD FAMILY OF SECRETION PROTEINS"/>
    <property type="match status" value="1"/>
</dbReference>
<feature type="coiled-coil region" evidence="2">
    <location>
        <begin position="103"/>
        <end position="161"/>
    </location>
</feature>
<dbReference type="InterPro" id="IPR058792">
    <property type="entry name" value="Beta-barrel_RND_2"/>
</dbReference>
<dbReference type="STRING" id="34027.SAMN05421829_10624"/>
<dbReference type="InterPro" id="IPR006143">
    <property type="entry name" value="RND_pump_MFP"/>
</dbReference>
<protein>
    <submittedName>
        <fullName evidence="5">RND family efflux transporter, MFP subunit</fullName>
    </submittedName>
</protein>
<dbReference type="Proteomes" id="UP000186819">
    <property type="component" value="Unassembled WGS sequence"/>
</dbReference>
<dbReference type="Gene3D" id="2.40.50.100">
    <property type="match status" value="1"/>
</dbReference>
<dbReference type="Pfam" id="PF25967">
    <property type="entry name" value="RND-MFP_C"/>
    <property type="match status" value="1"/>
</dbReference>
<accession>A0A1N6USE7</accession>
<dbReference type="Pfam" id="PF25954">
    <property type="entry name" value="Beta-barrel_RND_2"/>
    <property type="match status" value="1"/>
</dbReference>
<organism evidence="5 6">
    <name type="scientific">Aromatoleum tolulyticum</name>
    <dbReference type="NCBI Taxonomy" id="34027"/>
    <lineage>
        <taxon>Bacteria</taxon>
        <taxon>Pseudomonadati</taxon>
        <taxon>Pseudomonadota</taxon>
        <taxon>Betaproteobacteria</taxon>
        <taxon>Rhodocyclales</taxon>
        <taxon>Rhodocyclaceae</taxon>
        <taxon>Aromatoleum</taxon>
    </lineage>
</organism>
<dbReference type="EMBL" id="FTMD01000006">
    <property type="protein sequence ID" value="SIQ68412.1"/>
    <property type="molecule type" value="Genomic_DNA"/>
</dbReference>
<feature type="domain" description="CusB-like beta-barrel" evidence="3">
    <location>
        <begin position="205"/>
        <end position="276"/>
    </location>
</feature>
<gene>
    <name evidence="5" type="ORF">SAMN05421829_10624</name>
</gene>
<keyword evidence="2" id="KW-0175">Coiled coil</keyword>
<dbReference type="PANTHER" id="PTHR30469">
    <property type="entry name" value="MULTIDRUG RESISTANCE PROTEIN MDTA"/>
    <property type="match status" value="1"/>
</dbReference>
<evidence type="ECO:0000259" key="3">
    <source>
        <dbReference type="Pfam" id="PF25954"/>
    </source>
</evidence>
<dbReference type="Gene3D" id="2.40.420.20">
    <property type="match status" value="1"/>
</dbReference>